<reference evidence="2" key="1">
    <citation type="journal article" date="2022" name="New Phytol.">
        <title>Evolutionary transition to the ectomycorrhizal habit in the genomes of a hyperdiverse lineage of mushroom-forming fungi.</title>
        <authorList>
            <person name="Looney B."/>
            <person name="Miyauchi S."/>
            <person name="Morin E."/>
            <person name="Drula E."/>
            <person name="Courty P.E."/>
            <person name="Kohler A."/>
            <person name="Kuo A."/>
            <person name="LaButti K."/>
            <person name="Pangilinan J."/>
            <person name="Lipzen A."/>
            <person name="Riley R."/>
            <person name="Andreopoulos W."/>
            <person name="He G."/>
            <person name="Johnson J."/>
            <person name="Nolan M."/>
            <person name="Tritt A."/>
            <person name="Barry K.W."/>
            <person name="Grigoriev I.V."/>
            <person name="Nagy L.G."/>
            <person name="Hibbett D."/>
            <person name="Henrissat B."/>
            <person name="Matheny P.B."/>
            <person name="Labbe J."/>
            <person name="Martin F.M."/>
        </authorList>
    </citation>
    <scope>NUCLEOTIDE SEQUENCE</scope>
    <source>
        <strain evidence="2">BPL690</strain>
    </source>
</reference>
<dbReference type="Pfam" id="PF13640">
    <property type="entry name" value="2OG-FeII_Oxy_3"/>
    <property type="match status" value="1"/>
</dbReference>
<dbReference type="InterPro" id="IPR044862">
    <property type="entry name" value="Pro_4_hyd_alph_FE2OG_OXY"/>
</dbReference>
<sequence length="176" mass="20043">IDLANATFDELEQLSQACEPASFGRNKEDVMDENYRKARKMDPKYFSAQLVPERIELVKVVRDYLLEGKASKRDIKVELYKLNVYDKGSFFKSHVDTPRGKNMFGSLVIVFPTAHEGGTLYLRHHGQEWTFDSASELSGLPTPSIGYIAFFSDVEHEVAPVISGHRVTLTYNLFFD</sequence>
<dbReference type="PANTHER" id="PTHR33099">
    <property type="entry name" value="FE2OG DIOXYGENASE DOMAIN-CONTAINING PROTEIN"/>
    <property type="match status" value="1"/>
</dbReference>
<evidence type="ECO:0000259" key="1">
    <source>
        <dbReference type="Pfam" id="PF13640"/>
    </source>
</evidence>
<gene>
    <name evidence="2" type="ORF">B0F90DRAFT_1594259</name>
</gene>
<evidence type="ECO:0000313" key="3">
    <source>
        <dbReference type="Proteomes" id="UP001203297"/>
    </source>
</evidence>
<feature type="non-terminal residue" evidence="2">
    <location>
        <position position="176"/>
    </location>
</feature>
<keyword evidence="3" id="KW-1185">Reference proteome</keyword>
<dbReference type="Gene3D" id="2.60.120.620">
    <property type="entry name" value="q2cbj1_9rhob like domain"/>
    <property type="match status" value="1"/>
</dbReference>
<name>A0AAD4LW71_9AGAM</name>
<evidence type="ECO:0000313" key="2">
    <source>
        <dbReference type="EMBL" id="KAI0291802.1"/>
    </source>
</evidence>
<comment type="caution">
    <text evidence="2">The sequence shown here is derived from an EMBL/GenBank/DDBJ whole genome shotgun (WGS) entry which is preliminary data.</text>
</comment>
<dbReference type="Proteomes" id="UP001203297">
    <property type="component" value="Unassembled WGS sequence"/>
</dbReference>
<proteinExistence type="predicted"/>
<dbReference type="AlphaFoldDB" id="A0AAD4LW71"/>
<protein>
    <recommendedName>
        <fullName evidence="1">Prolyl 4-hydroxylase alpha subunit Fe(2+) 2OG dioxygenase domain-containing protein</fullName>
    </recommendedName>
</protein>
<organism evidence="2 3">
    <name type="scientific">Multifurca ochricompacta</name>
    <dbReference type="NCBI Taxonomy" id="376703"/>
    <lineage>
        <taxon>Eukaryota</taxon>
        <taxon>Fungi</taxon>
        <taxon>Dikarya</taxon>
        <taxon>Basidiomycota</taxon>
        <taxon>Agaricomycotina</taxon>
        <taxon>Agaricomycetes</taxon>
        <taxon>Russulales</taxon>
        <taxon>Russulaceae</taxon>
        <taxon>Multifurca</taxon>
    </lineage>
</organism>
<dbReference type="PANTHER" id="PTHR33099:SF14">
    <property type="entry name" value="PROLYL 4-HYDROXYLASE ALPHA SUBUNIT FE(2+) 2OG DIOXYGENASE DOMAIN-CONTAINING PROTEIN"/>
    <property type="match status" value="1"/>
</dbReference>
<feature type="domain" description="Prolyl 4-hydroxylase alpha subunit Fe(2+) 2OG dioxygenase" evidence="1">
    <location>
        <begin position="81"/>
        <end position="172"/>
    </location>
</feature>
<accession>A0AAD4LW71</accession>
<feature type="non-terminal residue" evidence="2">
    <location>
        <position position="1"/>
    </location>
</feature>
<dbReference type="EMBL" id="WTXG01000143">
    <property type="protein sequence ID" value="KAI0291802.1"/>
    <property type="molecule type" value="Genomic_DNA"/>
</dbReference>